<comment type="subcellular location">
    <subcellularLocation>
        <location evidence="1">Nucleus</location>
    </subcellularLocation>
</comment>
<accession>A0AAV9HJN3</accession>
<dbReference type="GO" id="GO:0008270">
    <property type="term" value="F:zinc ion binding"/>
    <property type="evidence" value="ECO:0007669"/>
    <property type="project" value="InterPro"/>
</dbReference>
<keyword evidence="4" id="KW-0804">Transcription</keyword>
<feature type="region of interest" description="Disordered" evidence="6">
    <location>
        <begin position="622"/>
        <end position="656"/>
    </location>
</feature>
<feature type="compositionally biased region" description="Basic and acidic residues" evidence="6">
    <location>
        <begin position="466"/>
        <end position="477"/>
    </location>
</feature>
<dbReference type="InterPro" id="IPR007219">
    <property type="entry name" value="XnlR_reg_dom"/>
</dbReference>
<reference evidence="8" key="2">
    <citation type="submission" date="2023-06" db="EMBL/GenBank/DDBJ databases">
        <authorList>
            <consortium name="Lawrence Berkeley National Laboratory"/>
            <person name="Mondo S.J."/>
            <person name="Hensen N."/>
            <person name="Bonometti L."/>
            <person name="Westerberg I."/>
            <person name="Brannstrom I.O."/>
            <person name="Guillou S."/>
            <person name="Cros-Aarteil S."/>
            <person name="Calhoun S."/>
            <person name="Haridas S."/>
            <person name="Kuo A."/>
            <person name="Pangilinan J."/>
            <person name="Riley R."/>
            <person name="Labutti K."/>
            <person name="Andreopoulos B."/>
            <person name="Lipzen A."/>
            <person name="Chen C."/>
            <person name="Yanf M."/>
            <person name="Daum C."/>
            <person name="Ng V."/>
            <person name="Clum A."/>
            <person name="Steindorff A."/>
            <person name="Ohm R."/>
            <person name="Martin F."/>
            <person name="Silar P."/>
            <person name="Natvig D."/>
            <person name="Lalanne C."/>
            <person name="Gautier V."/>
            <person name="Ament-Velasquez S.L."/>
            <person name="Kruys A."/>
            <person name="Hutchinson M.I."/>
            <person name="Powell A.J."/>
            <person name="Barry K."/>
            <person name="Miller A.N."/>
            <person name="Grigoriev I.V."/>
            <person name="Debuchy R."/>
            <person name="Gladieux P."/>
            <person name="Thoren M.H."/>
            <person name="Johannesson H."/>
        </authorList>
    </citation>
    <scope>NUCLEOTIDE SEQUENCE</scope>
    <source>
        <strain evidence="8">PSN324</strain>
    </source>
</reference>
<dbReference type="EMBL" id="MU865001">
    <property type="protein sequence ID" value="KAK4460945.1"/>
    <property type="molecule type" value="Genomic_DNA"/>
</dbReference>
<proteinExistence type="predicted"/>
<keyword evidence="5" id="KW-0539">Nucleus</keyword>
<dbReference type="SMART" id="SM00906">
    <property type="entry name" value="Fungal_trans"/>
    <property type="match status" value="1"/>
</dbReference>
<keyword evidence="2" id="KW-0479">Metal-binding</keyword>
<evidence type="ECO:0000256" key="3">
    <source>
        <dbReference type="ARBA" id="ARBA00023015"/>
    </source>
</evidence>
<feature type="region of interest" description="Disordered" evidence="6">
    <location>
        <begin position="504"/>
        <end position="546"/>
    </location>
</feature>
<dbReference type="GO" id="GO:0005634">
    <property type="term" value="C:nucleus"/>
    <property type="evidence" value="ECO:0007669"/>
    <property type="project" value="UniProtKB-SubCell"/>
</dbReference>
<feature type="compositionally biased region" description="Polar residues" evidence="6">
    <location>
        <begin position="478"/>
        <end position="492"/>
    </location>
</feature>
<evidence type="ECO:0000256" key="1">
    <source>
        <dbReference type="ARBA" id="ARBA00004123"/>
    </source>
</evidence>
<evidence type="ECO:0000259" key="7">
    <source>
        <dbReference type="SMART" id="SM00906"/>
    </source>
</evidence>
<evidence type="ECO:0000256" key="2">
    <source>
        <dbReference type="ARBA" id="ARBA00022723"/>
    </source>
</evidence>
<dbReference type="PANTHER" id="PTHR47338:SF5">
    <property type="entry name" value="ZN(II)2CYS6 TRANSCRIPTION FACTOR (EUROFUNG)"/>
    <property type="match status" value="1"/>
</dbReference>
<dbReference type="PANTHER" id="PTHR47338">
    <property type="entry name" value="ZN(II)2CYS6 TRANSCRIPTION FACTOR (EUROFUNG)-RELATED"/>
    <property type="match status" value="1"/>
</dbReference>
<reference evidence="8" key="1">
    <citation type="journal article" date="2023" name="Mol. Phylogenet. Evol.">
        <title>Genome-scale phylogeny and comparative genomics of the fungal order Sordariales.</title>
        <authorList>
            <person name="Hensen N."/>
            <person name="Bonometti L."/>
            <person name="Westerberg I."/>
            <person name="Brannstrom I.O."/>
            <person name="Guillou S."/>
            <person name="Cros-Aarteil S."/>
            <person name="Calhoun S."/>
            <person name="Haridas S."/>
            <person name="Kuo A."/>
            <person name="Mondo S."/>
            <person name="Pangilinan J."/>
            <person name="Riley R."/>
            <person name="LaButti K."/>
            <person name="Andreopoulos B."/>
            <person name="Lipzen A."/>
            <person name="Chen C."/>
            <person name="Yan M."/>
            <person name="Daum C."/>
            <person name="Ng V."/>
            <person name="Clum A."/>
            <person name="Steindorff A."/>
            <person name="Ohm R.A."/>
            <person name="Martin F."/>
            <person name="Silar P."/>
            <person name="Natvig D.O."/>
            <person name="Lalanne C."/>
            <person name="Gautier V."/>
            <person name="Ament-Velasquez S.L."/>
            <person name="Kruys A."/>
            <person name="Hutchinson M.I."/>
            <person name="Powell A.J."/>
            <person name="Barry K."/>
            <person name="Miller A.N."/>
            <person name="Grigoriev I.V."/>
            <person name="Debuchy R."/>
            <person name="Gladieux P."/>
            <person name="Hiltunen Thoren M."/>
            <person name="Johannesson H."/>
        </authorList>
    </citation>
    <scope>NUCLEOTIDE SEQUENCE</scope>
    <source>
        <strain evidence="8">PSN324</strain>
    </source>
</reference>
<gene>
    <name evidence="8" type="ORF">QBC42DRAFT_271283</name>
</gene>
<name>A0AAV9HJN3_9PEZI</name>
<dbReference type="GO" id="GO:0006351">
    <property type="term" value="P:DNA-templated transcription"/>
    <property type="evidence" value="ECO:0007669"/>
    <property type="project" value="InterPro"/>
</dbReference>
<protein>
    <recommendedName>
        <fullName evidence="7">Xylanolytic transcriptional activator regulatory domain-containing protein</fullName>
    </recommendedName>
</protein>
<dbReference type="GO" id="GO:0000981">
    <property type="term" value="F:DNA-binding transcription factor activity, RNA polymerase II-specific"/>
    <property type="evidence" value="ECO:0007669"/>
    <property type="project" value="InterPro"/>
</dbReference>
<dbReference type="Pfam" id="PF04082">
    <property type="entry name" value="Fungal_trans"/>
    <property type="match status" value="1"/>
</dbReference>
<evidence type="ECO:0000256" key="6">
    <source>
        <dbReference type="SAM" id="MobiDB-lite"/>
    </source>
</evidence>
<dbReference type="AlphaFoldDB" id="A0AAV9HJN3"/>
<keyword evidence="3" id="KW-0805">Transcription regulation</keyword>
<feature type="compositionally biased region" description="Gly residues" evidence="6">
    <location>
        <begin position="632"/>
        <end position="656"/>
    </location>
</feature>
<feature type="domain" description="Xylanolytic transcriptional activator regulatory" evidence="7">
    <location>
        <begin position="62"/>
        <end position="155"/>
    </location>
</feature>
<evidence type="ECO:0000313" key="9">
    <source>
        <dbReference type="Proteomes" id="UP001321749"/>
    </source>
</evidence>
<dbReference type="Proteomes" id="UP001321749">
    <property type="component" value="Unassembled WGS sequence"/>
</dbReference>
<evidence type="ECO:0000313" key="8">
    <source>
        <dbReference type="EMBL" id="KAK4460945.1"/>
    </source>
</evidence>
<evidence type="ECO:0000256" key="5">
    <source>
        <dbReference type="ARBA" id="ARBA00023242"/>
    </source>
</evidence>
<dbReference type="CDD" id="cd12148">
    <property type="entry name" value="fungal_TF_MHR"/>
    <property type="match status" value="1"/>
</dbReference>
<sequence>MTAPNAEDGATASAYYADVLTKALGGLKEAMTMASVERVQAFLMLGLYEWSQVSPKVGGMAAWMYVGNAIRMAVALGLNNGDQDRHKVFRPRSLITAVSPSPSSPSSVITAKEVRRRTMFSCFILDRLLSCGNDRVLTIRSEELRIQLPCDERDFDRSNETVTGWLDPSAAKNGRPGSPSLLGCFIRLVDLWGDISKWSFAGGRFTEEGNPPWSPATTFYALRKRLDQFSRDLPDCFHWSSQNFYRNENPQDMSIYVSLHLLRSFSSIMLHREYLPFIPLRCDRPIGPLDEPTFQEPPEHPGFWEGIADQVFGSARVVVDLVELCQSKLPMSSLVCFAVWTAAYVGIYATKFPHMDVKRRMLPAEKDAVEDTDRDGDLAERVPTRILYKALKQMSGPLKMAKTYVRHFDDFDHYYDKIKLDYHLHAGKKAAGGNRLSLRISGGGLEEWRKQGLKVVNNGEILAVESDDKHSSRDSTVEPRSSVSPTNNIINQHNRHVKSLSSFTPINAAPQPCTNQNNSGENDRTFDSTTQHQAQDQQQASLTNAQQIAQDSNGLNAAVDLECSPAANLMTSYIHNTKNGVDDEYLIRYIDAYQSQPWIDVPGGNCFAYGAEFYPTPASTTDDAGGDVYTGSGNGNGDGNARGHGNGRGSGGHEGVGVGMDRYVEAQIALRG</sequence>
<comment type="caution">
    <text evidence="8">The sequence shown here is derived from an EMBL/GenBank/DDBJ whole genome shotgun (WGS) entry which is preliminary data.</text>
</comment>
<dbReference type="InterPro" id="IPR050815">
    <property type="entry name" value="TF_fung"/>
</dbReference>
<organism evidence="8 9">
    <name type="scientific">Cladorrhinum samala</name>
    <dbReference type="NCBI Taxonomy" id="585594"/>
    <lineage>
        <taxon>Eukaryota</taxon>
        <taxon>Fungi</taxon>
        <taxon>Dikarya</taxon>
        <taxon>Ascomycota</taxon>
        <taxon>Pezizomycotina</taxon>
        <taxon>Sordariomycetes</taxon>
        <taxon>Sordariomycetidae</taxon>
        <taxon>Sordariales</taxon>
        <taxon>Podosporaceae</taxon>
        <taxon>Cladorrhinum</taxon>
    </lineage>
</organism>
<dbReference type="GO" id="GO:0003677">
    <property type="term" value="F:DNA binding"/>
    <property type="evidence" value="ECO:0007669"/>
    <property type="project" value="InterPro"/>
</dbReference>
<keyword evidence="9" id="KW-1185">Reference proteome</keyword>
<feature type="region of interest" description="Disordered" evidence="6">
    <location>
        <begin position="464"/>
        <end position="492"/>
    </location>
</feature>
<feature type="compositionally biased region" description="Low complexity" evidence="6">
    <location>
        <begin position="527"/>
        <end position="541"/>
    </location>
</feature>
<evidence type="ECO:0000256" key="4">
    <source>
        <dbReference type="ARBA" id="ARBA00023163"/>
    </source>
</evidence>